<proteinExistence type="predicted"/>
<name>A0A1I8F417_9PLAT</name>
<keyword evidence="2" id="KW-1185">Reference proteome</keyword>
<dbReference type="Proteomes" id="UP000095280">
    <property type="component" value="Unplaced"/>
</dbReference>
<feature type="compositionally biased region" description="Low complexity" evidence="1">
    <location>
        <begin position="127"/>
        <end position="158"/>
    </location>
</feature>
<accession>A0A1I8F417</accession>
<sequence length="180" mass="17972">MAVASSTGAAAGAAFLPAARGAGLRPIRRLALQVHLPGGPRLWRQRHQRQPAPHLDHHRAVRRMQLREAPPSRRCGGAGAVHQSFAVPVHAVPVHPAPAAGQGPAVPAARQAGGAARPGLAALCHPAAAAAASAGGSRPASTAISSGGSQTSAQQSQQRGEPGRQPAGAVDPRCGGAARP</sequence>
<reference evidence="3" key="1">
    <citation type="submission" date="2016-11" db="UniProtKB">
        <authorList>
            <consortium name="WormBaseParasite"/>
        </authorList>
    </citation>
    <scope>IDENTIFICATION</scope>
</reference>
<protein>
    <submittedName>
        <fullName evidence="3">Uncharacterized protein</fullName>
    </submittedName>
</protein>
<evidence type="ECO:0000313" key="2">
    <source>
        <dbReference type="Proteomes" id="UP000095280"/>
    </source>
</evidence>
<dbReference type="AlphaFoldDB" id="A0A1I8F417"/>
<dbReference type="WBParaSite" id="maker-unitig_19777-snap-gene-0.1-mRNA-1">
    <property type="protein sequence ID" value="maker-unitig_19777-snap-gene-0.1-mRNA-1"/>
    <property type="gene ID" value="maker-unitig_19777-snap-gene-0.1"/>
</dbReference>
<feature type="region of interest" description="Disordered" evidence="1">
    <location>
        <begin position="127"/>
        <end position="180"/>
    </location>
</feature>
<evidence type="ECO:0000256" key="1">
    <source>
        <dbReference type="SAM" id="MobiDB-lite"/>
    </source>
</evidence>
<organism evidence="2 3">
    <name type="scientific">Macrostomum lignano</name>
    <dbReference type="NCBI Taxonomy" id="282301"/>
    <lineage>
        <taxon>Eukaryota</taxon>
        <taxon>Metazoa</taxon>
        <taxon>Spiralia</taxon>
        <taxon>Lophotrochozoa</taxon>
        <taxon>Platyhelminthes</taxon>
        <taxon>Rhabditophora</taxon>
        <taxon>Macrostomorpha</taxon>
        <taxon>Macrostomida</taxon>
        <taxon>Macrostomidae</taxon>
        <taxon>Macrostomum</taxon>
    </lineage>
</organism>
<evidence type="ECO:0000313" key="3">
    <source>
        <dbReference type="WBParaSite" id="maker-unitig_19777-snap-gene-0.1-mRNA-1"/>
    </source>
</evidence>